<dbReference type="InterPro" id="IPR053291">
    <property type="entry name" value="Ommatidial_diff-associated"/>
</dbReference>
<feature type="transmembrane region" description="Helical" evidence="2">
    <location>
        <begin position="67"/>
        <end position="87"/>
    </location>
</feature>
<feature type="region of interest" description="Disordered" evidence="1">
    <location>
        <begin position="468"/>
        <end position="492"/>
    </location>
</feature>
<name>A0ABM1MU03_NICVS</name>
<feature type="transmembrane region" description="Helical" evidence="2">
    <location>
        <begin position="248"/>
        <end position="271"/>
    </location>
</feature>
<dbReference type="RefSeq" id="XP_017778053.1">
    <property type="nucleotide sequence ID" value="XM_017922564.1"/>
</dbReference>
<dbReference type="GeneID" id="108563783"/>
<feature type="transmembrane region" description="Helical" evidence="2">
    <location>
        <begin position="214"/>
        <end position="236"/>
    </location>
</feature>
<dbReference type="PANTHER" id="PTHR21579">
    <property type="entry name" value="PROTEIN TINCAR"/>
    <property type="match status" value="1"/>
</dbReference>
<gene>
    <name evidence="4" type="primary">LOC108563783</name>
</gene>
<organism evidence="3 4">
    <name type="scientific">Nicrophorus vespilloides</name>
    <name type="common">Boreal carrion beetle</name>
    <dbReference type="NCBI Taxonomy" id="110193"/>
    <lineage>
        <taxon>Eukaryota</taxon>
        <taxon>Metazoa</taxon>
        <taxon>Ecdysozoa</taxon>
        <taxon>Arthropoda</taxon>
        <taxon>Hexapoda</taxon>
        <taxon>Insecta</taxon>
        <taxon>Pterygota</taxon>
        <taxon>Neoptera</taxon>
        <taxon>Endopterygota</taxon>
        <taxon>Coleoptera</taxon>
        <taxon>Polyphaga</taxon>
        <taxon>Staphyliniformia</taxon>
        <taxon>Silphidae</taxon>
        <taxon>Nicrophorinae</taxon>
        <taxon>Nicrophorus</taxon>
    </lineage>
</organism>
<feature type="compositionally biased region" description="Basic and acidic residues" evidence="1">
    <location>
        <begin position="522"/>
        <end position="535"/>
    </location>
</feature>
<dbReference type="Proteomes" id="UP000695000">
    <property type="component" value="Unplaced"/>
</dbReference>
<evidence type="ECO:0000313" key="4">
    <source>
        <dbReference type="RefSeq" id="XP_017778053.1"/>
    </source>
</evidence>
<feature type="compositionally biased region" description="Polar residues" evidence="1">
    <location>
        <begin position="402"/>
        <end position="414"/>
    </location>
</feature>
<feature type="compositionally biased region" description="Polar residues" evidence="1">
    <location>
        <begin position="506"/>
        <end position="516"/>
    </location>
</feature>
<sequence length="851" mass="93420">MVVHRDRQQTTLPALLTPEEVVGNSSLLPDGTRPTAMAFTHTVVKTLREYIGHEQHDNLQTNIETGWGSTVSVEFLNFAFSLLVYAVRYPAIFWATNKCLGLVFSVQLLMNGMQILLAYAGMSVLYKVQIFGAWKALPLLKHQPGGLSPLGGITPFLLNPQVTLALYILSLLLIFSSSLVLYLYGHTRFLSFVNQERERKVIMLREGAHSRMGYFTHCAALCVLISVCLCNGPLFHDYTIVYKGSLDGAILATIIGSILHLFLWVVVWLFLTIKQKWTFKLRVTVGRATVRQARSLRLVTDVDLMSNNSEDPSTQPLLVVGNGRTYTITEVSPKKAIMGVIQKASMIKKVKAENSGSTADETDEEQIYWLRPALVTPHASPDGTKQLCWFNKKPKHKVTFNESSSTSIARNKSNGSRRRLPGMEIDDGDYATLRELPLKPGESMDNDNISEEGKLLACVHDEHVTYASTSRDLVPPVDYEDPSPLLTPEPLDKIDHQQTPISVIVHNQTQGSSSGLTPRCLRRADSGMPHEELTPRSDSISTESSSPPDPPGSNHSETSSGIHSNESSDHQQFGPATTPPPSSSSVSTRRATSVADLQQPAKEEIQWKSCSLQRNMQPPPTSAASFAQYMAASAAAAATAASSPSSNCSSSLYGYTTSAATASSCNNYVNASDLDRNVILENPNDETVVIRRKAVRPKTTVEHHNHHLPIHQVIIKEEPFGRATNMRMTSFTDDLRGSQASSATLPHYPTQPVPSTNGFPHCSTMPLPQHTSSSIPAGHGLGGGNSCNVYPRQHTTIPTHHNGVRLFGGSQNPYLKRLQCQNGVANRYNSLNEPIYTGVNKLTGEIYHYNS</sequence>
<accession>A0ABM1MU03</accession>
<feature type="transmembrane region" description="Helical" evidence="2">
    <location>
        <begin position="164"/>
        <end position="184"/>
    </location>
</feature>
<feature type="compositionally biased region" description="Low complexity" evidence="1">
    <location>
        <begin position="583"/>
        <end position="594"/>
    </location>
</feature>
<feature type="transmembrane region" description="Helical" evidence="2">
    <location>
        <begin position="99"/>
        <end position="120"/>
    </location>
</feature>
<feature type="compositionally biased region" description="Low complexity" evidence="1">
    <location>
        <begin position="536"/>
        <end position="556"/>
    </location>
</feature>
<feature type="region of interest" description="Disordered" evidence="1">
    <location>
        <begin position="506"/>
        <end position="601"/>
    </location>
</feature>
<evidence type="ECO:0000256" key="2">
    <source>
        <dbReference type="SAM" id="Phobius"/>
    </source>
</evidence>
<keyword evidence="2" id="KW-1133">Transmembrane helix</keyword>
<keyword evidence="2" id="KW-0472">Membrane</keyword>
<proteinExistence type="predicted"/>
<keyword evidence="3" id="KW-1185">Reference proteome</keyword>
<dbReference type="PANTHER" id="PTHR21579:SF20">
    <property type="entry name" value="PROTEIN TINCAR"/>
    <property type="match status" value="1"/>
</dbReference>
<evidence type="ECO:0000256" key="1">
    <source>
        <dbReference type="SAM" id="MobiDB-lite"/>
    </source>
</evidence>
<keyword evidence="2" id="KW-0812">Transmembrane</keyword>
<reference evidence="4" key="1">
    <citation type="submission" date="2025-08" db="UniProtKB">
        <authorList>
            <consortium name="RefSeq"/>
        </authorList>
    </citation>
    <scope>IDENTIFICATION</scope>
    <source>
        <tissue evidence="4">Whole Larva</tissue>
    </source>
</reference>
<protein>
    <submittedName>
        <fullName evidence="4">Protein tincar-like isoform X1</fullName>
    </submittedName>
</protein>
<feature type="region of interest" description="Disordered" evidence="1">
    <location>
        <begin position="402"/>
        <end position="424"/>
    </location>
</feature>
<evidence type="ECO:0000313" key="3">
    <source>
        <dbReference type="Proteomes" id="UP000695000"/>
    </source>
</evidence>